<organism evidence="1 2">
    <name type="scientific">Mesoterricola sediminis</name>
    <dbReference type="NCBI Taxonomy" id="2927980"/>
    <lineage>
        <taxon>Bacteria</taxon>
        <taxon>Pseudomonadati</taxon>
        <taxon>Acidobacteriota</taxon>
        <taxon>Holophagae</taxon>
        <taxon>Holophagales</taxon>
        <taxon>Holophagaceae</taxon>
        <taxon>Mesoterricola</taxon>
    </lineage>
</organism>
<keyword evidence="2" id="KW-1185">Reference proteome</keyword>
<evidence type="ECO:0000313" key="2">
    <source>
        <dbReference type="Proteomes" id="UP001228113"/>
    </source>
</evidence>
<dbReference type="AlphaFoldDB" id="A0AA48KEX1"/>
<reference evidence="1" key="1">
    <citation type="journal article" date="2023" name="Int. J. Syst. Evol. Microbiol.">
        <title>Mesoterricola silvestris gen. nov., sp. nov., Mesoterricola sediminis sp. nov., Geothrix oryzae sp. nov., Geothrix edaphica sp. nov., Geothrix rubra sp. nov., and Geothrix limicola sp. nov., six novel members of Acidobacteriota isolated from soils.</title>
        <authorList>
            <person name="Itoh H."/>
            <person name="Sugisawa Y."/>
            <person name="Mise K."/>
            <person name="Xu Z."/>
            <person name="Kuniyasu M."/>
            <person name="Ushijima N."/>
            <person name="Kawano K."/>
            <person name="Kobayashi E."/>
            <person name="Shiratori Y."/>
            <person name="Masuda Y."/>
            <person name="Senoo K."/>
        </authorList>
    </citation>
    <scope>NUCLEOTIDE SEQUENCE</scope>
    <source>
        <strain evidence="1">W786</strain>
    </source>
</reference>
<dbReference type="Proteomes" id="UP001228113">
    <property type="component" value="Chromosome"/>
</dbReference>
<proteinExistence type="predicted"/>
<name>A0AA48KEX1_9BACT</name>
<gene>
    <name evidence="1" type="ORF">METESE_26800</name>
</gene>
<evidence type="ECO:0000313" key="1">
    <source>
        <dbReference type="EMBL" id="BDU77722.1"/>
    </source>
</evidence>
<accession>A0AA48KEX1</accession>
<dbReference type="KEGG" id="msea:METESE_26800"/>
<protein>
    <submittedName>
        <fullName evidence="1">Uncharacterized protein</fullName>
    </submittedName>
</protein>
<dbReference type="RefSeq" id="WP_243331499.1">
    <property type="nucleotide sequence ID" value="NZ_AP027081.1"/>
</dbReference>
<sequence length="172" mass="18818">MAAPRRERQAQKRREALERALAAAPGTLTPVDLEAAFFFDHPDLVAGLGEVLQRQGLVAAFEAYARHLEEERDLALRRLARIEADPPLRALRAAKDEDLLALLAAHFRAWGAAGVHGERVADLEAALALAALRNAERAWVRGNGRPVLPVLVQEALAVLWPALYAHARRHGG</sequence>
<dbReference type="Gene3D" id="1.10.357.10">
    <property type="entry name" value="Tetracycline Repressor, domain 2"/>
    <property type="match status" value="1"/>
</dbReference>
<dbReference type="EMBL" id="AP027081">
    <property type="protein sequence ID" value="BDU77722.1"/>
    <property type="molecule type" value="Genomic_DNA"/>
</dbReference>